<dbReference type="InterPro" id="IPR002898">
    <property type="entry name" value="MotA_ExbB_proton_chnl"/>
</dbReference>
<keyword evidence="8 12" id="KW-0653">Protein transport</keyword>
<dbReference type="Pfam" id="PF01618">
    <property type="entry name" value="MotA_ExbB"/>
    <property type="match status" value="1"/>
</dbReference>
<evidence type="ECO:0000256" key="8">
    <source>
        <dbReference type="ARBA" id="ARBA00022927"/>
    </source>
</evidence>
<keyword evidence="6" id="KW-0997">Cell inner membrane</keyword>
<dbReference type="EMBL" id="JABEQG010000005">
    <property type="protein sequence ID" value="MBB2155597.1"/>
    <property type="molecule type" value="Genomic_DNA"/>
</dbReference>
<evidence type="ECO:0000256" key="7">
    <source>
        <dbReference type="ARBA" id="ARBA00022692"/>
    </source>
</evidence>
<evidence type="ECO:0000256" key="14">
    <source>
        <dbReference type="SAM" id="Phobius"/>
    </source>
</evidence>
<proteinExistence type="inferred from homology"/>
<organism evidence="17 18">
    <name type="scientific">Gluconacetobacter diazotrophicus</name>
    <name type="common">Acetobacter diazotrophicus</name>
    <dbReference type="NCBI Taxonomy" id="33996"/>
    <lineage>
        <taxon>Bacteria</taxon>
        <taxon>Pseudomonadati</taxon>
        <taxon>Pseudomonadota</taxon>
        <taxon>Alphaproteobacteria</taxon>
        <taxon>Acetobacterales</taxon>
        <taxon>Acetobacteraceae</taxon>
        <taxon>Gluconacetobacter</taxon>
    </lineage>
</organism>
<keyword evidence="10 14" id="KW-0472">Membrane</keyword>
<comment type="subunit">
    <text evidence="2">The accessory proteins ExbB and ExbD seem to form a complex with TonB.</text>
</comment>
<feature type="signal peptide" evidence="15">
    <location>
        <begin position="1"/>
        <end position="27"/>
    </location>
</feature>
<feature type="transmembrane region" description="Helical" evidence="14">
    <location>
        <begin position="235"/>
        <end position="258"/>
    </location>
</feature>
<reference evidence="17 18" key="1">
    <citation type="submission" date="2020-04" db="EMBL/GenBank/DDBJ databases">
        <title>Description of novel Gluconacetobacter.</title>
        <authorList>
            <person name="Sombolestani A."/>
        </authorList>
    </citation>
    <scope>NUCLEOTIDE SEQUENCE [LARGE SCALE GENOMIC DNA]</scope>
    <source>
        <strain evidence="17 18">LMG 7603</strain>
    </source>
</reference>
<dbReference type="InterPro" id="IPR050790">
    <property type="entry name" value="ExbB/TolQ_transport"/>
</dbReference>
<sequence>MTRLHRVPVVAASALAAVLSVSSPVIAVAQDAQSAAPAAAPAPDASAPAAPAPGAPAAAAPAAPDASAPAAPAAGAPAPDASAPAATPAPDASAPAAPAVTPPAEDAAAAKPAGNPYGLDALWRNGDIIARGVLLIMVAMSLGTWYIMVTKFFEQARMFSAAKEASSVFWTKSSIQEGAAALKPTSPFRYIADTGIVAAEHHEGTMQESIDLHSWTSMSIQRAVDTIQSRLQGGLAFLGTVGSTSPFVGLFGTVWGIYHALTAIGIAGQASIDKVAGPVGESLIMTAIGLGTAVPAVLGYNLLVRRNKGAMDKVRNFAADLQSILLGGFRHGVTPDIVVRPDDSPTTTTTSNRVA</sequence>
<feature type="region of interest" description="Disordered" evidence="13">
    <location>
        <begin position="39"/>
        <end position="111"/>
    </location>
</feature>
<evidence type="ECO:0000256" key="9">
    <source>
        <dbReference type="ARBA" id="ARBA00022989"/>
    </source>
</evidence>
<gene>
    <name evidence="17" type="ORF">HLH33_04625</name>
</gene>
<evidence type="ECO:0000313" key="18">
    <source>
        <dbReference type="Proteomes" id="UP000550787"/>
    </source>
</evidence>
<evidence type="ECO:0000256" key="4">
    <source>
        <dbReference type="ARBA" id="ARBA00022448"/>
    </source>
</evidence>
<evidence type="ECO:0000259" key="16">
    <source>
        <dbReference type="Pfam" id="PF01618"/>
    </source>
</evidence>
<evidence type="ECO:0000256" key="10">
    <source>
        <dbReference type="ARBA" id="ARBA00023136"/>
    </source>
</evidence>
<protein>
    <recommendedName>
        <fullName evidence="3">Biopolymer transport protein ExbB</fullName>
    </recommendedName>
</protein>
<accession>A0A7W4I454</accession>
<evidence type="ECO:0000256" key="5">
    <source>
        <dbReference type="ARBA" id="ARBA00022475"/>
    </source>
</evidence>
<evidence type="ECO:0000256" key="3">
    <source>
        <dbReference type="ARBA" id="ARBA00022093"/>
    </source>
</evidence>
<feature type="domain" description="MotA/TolQ/ExbB proton channel" evidence="16">
    <location>
        <begin position="216"/>
        <end position="314"/>
    </location>
</feature>
<dbReference type="PANTHER" id="PTHR30625">
    <property type="entry name" value="PROTEIN TOLQ"/>
    <property type="match status" value="1"/>
</dbReference>
<evidence type="ECO:0000256" key="12">
    <source>
        <dbReference type="RuleBase" id="RU004057"/>
    </source>
</evidence>
<comment type="similarity">
    <text evidence="12">Belongs to the exbB/tolQ family.</text>
</comment>
<dbReference type="GO" id="GO:0017038">
    <property type="term" value="P:protein import"/>
    <property type="evidence" value="ECO:0007669"/>
    <property type="project" value="TreeGrafter"/>
</dbReference>
<feature type="compositionally biased region" description="Low complexity" evidence="13">
    <location>
        <begin position="39"/>
        <end position="49"/>
    </location>
</feature>
<evidence type="ECO:0000313" key="17">
    <source>
        <dbReference type="EMBL" id="MBB2155597.1"/>
    </source>
</evidence>
<dbReference type="Proteomes" id="UP000550787">
    <property type="component" value="Unassembled WGS sequence"/>
</dbReference>
<feature type="transmembrane region" description="Helical" evidence="14">
    <location>
        <begin position="283"/>
        <end position="303"/>
    </location>
</feature>
<dbReference type="PANTHER" id="PTHR30625:SF14">
    <property type="entry name" value="BIOPOLYMER TRANSPORT PROTEIN EXBB"/>
    <property type="match status" value="1"/>
</dbReference>
<evidence type="ECO:0000256" key="6">
    <source>
        <dbReference type="ARBA" id="ARBA00022519"/>
    </source>
</evidence>
<dbReference type="AlphaFoldDB" id="A0A7W4I454"/>
<keyword evidence="9 14" id="KW-1133">Transmembrane helix</keyword>
<keyword evidence="7 14" id="KW-0812">Transmembrane</keyword>
<evidence type="ECO:0000256" key="11">
    <source>
        <dbReference type="ARBA" id="ARBA00024816"/>
    </source>
</evidence>
<dbReference type="GO" id="GO:0005886">
    <property type="term" value="C:plasma membrane"/>
    <property type="evidence" value="ECO:0007669"/>
    <property type="project" value="UniProtKB-SubCell"/>
</dbReference>
<comment type="function">
    <text evidence="11">Involved in the TonB-dependent energy-dependent transport of various receptor-bound substrates. Protects ExbD from proteolytic degradation and functionally stabilizes TonB.</text>
</comment>
<dbReference type="OMA" id="AMHEIRM"/>
<keyword evidence="5" id="KW-1003">Cell membrane</keyword>
<feature type="compositionally biased region" description="Low complexity" evidence="13">
    <location>
        <begin position="55"/>
        <end position="111"/>
    </location>
</feature>
<feature type="transmembrane region" description="Helical" evidence="14">
    <location>
        <begin position="128"/>
        <end position="149"/>
    </location>
</feature>
<comment type="subcellular location">
    <subcellularLocation>
        <location evidence="1">Cell inner membrane</location>
        <topology evidence="1">Multi-pass membrane protein</topology>
    </subcellularLocation>
    <subcellularLocation>
        <location evidence="12">Membrane</location>
        <topology evidence="12">Multi-pass membrane protein</topology>
    </subcellularLocation>
</comment>
<evidence type="ECO:0000256" key="2">
    <source>
        <dbReference type="ARBA" id="ARBA00011471"/>
    </source>
</evidence>
<keyword evidence="15" id="KW-0732">Signal</keyword>
<comment type="caution">
    <text evidence="17">The sequence shown here is derived from an EMBL/GenBank/DDBJ whole genome shotgun (WGS) entry which is preliminary data.</text>
</comment>
<keyword evidence="4 12" id="KW-0813">Transport</keyword>
<dbReference type="RefSeq" id="WP_012224630.1">
    <property type="nucleotide sequence ID" value="NZ_JABEQG010000005.1"/>
</dbReference>
<evidence type="ECO:0000256" key="13">
    <source>
        <dbReference type="SAM" id="MobiDB-lite"/>
    </source>
</evidence>
<evidence type="ECO:0000256" key="1">
    <source>
        <dbReference type="ARBA" id="ARBA00004429"/>
    </source>
</evidence>
<evidence type="ECO:0000256" key="15">
    <source>
        <dbReference type="SAM" id="SignalP"/>
    </source>
</evidence>
<feature type="chain" id="PRO_5041101405" description="Biopolymer transport protein ExbB" evidence="15">
    <location>
        <begin position="28"/>
        <end position="355"/>
    </location>
</feature>
<name>A0A7W4I454_GLUDI</name>